<evidence type="ECO:0000313" key="4">
    <source>
        <dbReference type="Proteomes" id="UP000245469"/>
    </source>
</evidence>
<organism evidence="3 4">
    <name type="scientific">Quadrisphaera granulorum</name>
    <dbReference type="NCBI Taxonomy" id="317664"/>
    <lineage>
        <taxon>Bacteria</taxon>
        <taxon>Bacillati</taxon>
        <taxon>Actinomycetota</taxon>
        <taxon>Actinomycetes</taxon>
        <taxon>Kineosporiales</taxon>
        <taxon>Kineosporiaceae</taxon>
        <taxon>Quadrisphaera</taxon>
    </lineage>
</organism>
<comment type="caution">
    <text evidence="3">The sequence shown here is derived from an EMBL/GenBank/DDBJ whole genome shotgun (WGS) entry which is preliminary data.</text>
</comment>
<feature type="region of interest" description="Disordered" evidence="1">
    <location>
        <begin position="1"/>
        <end position="34"/>
    </location>
</feature>
<dbReference type="InterPro" id="IPR024498">
    <property type="entry name" value="DUF2786"/>
</dbReference>
<dbReference type="RefSeq" id="WP_109773191.1">
    <property type="nucleotide sequence ID" value="NZ_QGDQ01000004.1"/>
</dbReference>
<evidence type="ECO:0000259" key="2">
    <source>
        <dbReference type="Pfam" id="PF10979"/>
    </source>
</evidence>
<dbReference type="EMBL" id="QGDQ01000004">
    <property type="protein sequence ID" value="PWJ55102.1"/>
    <property type="molecule type" value="Genomic_DNA"/>
</dbReference>
<protein>
    <submittedName>
        <fullName evidence="3">Uncharacterized protein DUF2786</fullName>
    </submittedName>
</protein>
<accession>A0A316ABY9</accession>
<dbReference type="OrthoDB" id="3508128at2"/>
<dbReference type="Proteomes" id="UP000245469">
    <property type="component" value="Unassembled WGS sequence"/>
</dbReference>
<proteinExistence type="predicted"/>
<reference evidence="3 4" key="1">
    <citation type="submission" date="2018-03" db="EMBL/GenBank/DDBJ databases">
        <title>Genomic Encyclopedia of Archaeal and Bacterial Type Strains, Phase II (KMG-II): from individual species to whole genera.</title>
        <authorList>
            <person name="Goeker M."/>
        </authorList>
    </citation>
    <scope>NUCLEOTIDE SEQUENCE [LARGE SCALE GENOMIC DNA]</scope>
    <source>
        <strain evidence="3 4">DSM 44889</strain>
    </source>
</reference>
<name>A0A316ABY9_9ACTN</name>
<gene>
    <name evidence="3" type="ORF">BXY45_10423</name>
</gene>
<feature type="domain" description="DUF2786" evidence="2">
    <location>
        <begin position="249"/>
        <end position="287"/>
    </location>
</feature>
<sequence>MAKNKKTRQRTQRASLERRAKRLDGRGQRADAGFGSGAAFGLGGGESGAPLDPAVAVRDAIDDAIAQAANAAGCRCSRDHSGQLDAVMPPLVDASAPVARLPRVQAAAMAHVRAMLLAVVEQRWQQGWEPADVLRLARRRLSRVHVYLLGAAVAEQLSRYPADSVEVRWDDQLQAAGWRSRAEGASALADAMGSWPGGWPALARPTVELIGMLAAQGTLPPVSAAPGGLAQKARAARSSADRAADVDAKVLAKVRALLAKAESTDYPAEAETFTAAAQSLMARHSIDAALLAASQPDSGQGDGVRCLRLDVEAPYENAKALLLQCIADANRCRAVWASDAGFSNVIGYPSDLLAVEVLYTSLLVQALTSLTAAGRSAEAGARSRSATFRRSYLHSYAQRIGERLTLASETTTNEVAAGTSQALLPVLAARSKAVEDTVEELFPHVQRKATSTVDPAGWASGRAAADLASLAPGAEVGDGSTAGR</sequence>
<feature type="compositionally biased region" description="Basic and acidic residues" evidence="1">
    <location>
        <begin position="15"/>
        <end position="29"/>
    </location>
</feature>
<feature type="compositionally biased region" description="Basic residues" evidence="1">
    <location>
        <begin position="1"/>
        <end position="11"/>
    </location>
</feature>
<dbReference type="Pfam" id="PF10979">
    <property type="entry name" value="DUF2786"/>
    <property type="match status" value="1"/>
</dbReference>
<dbReference type="AlphaFoldDB" id="A0A316ABY9"/>
<evidence type="ECO:0000256" key="1">
    <source>
        <dbReference type="SAM" id="MobiDB-lite"/>
    </source>
</evidence>
<keyword evidence="4" id="KW-1185">Reference proteome</keyword>
<evidence type="ECO:0000313" key="3">
    <source>
        <dbReference type="EMBL" id="PWJ55102.1"/>
    </source>
</evidence>